<dbReference type="AlphaFoldDB" id="A0A377ZA39"/>
<evidence type="ECO:0000313" key="1">
    <source>
        <dbReference type="EMBL" id="STU64020.1"/>
    </source>
</evidence>
<proteinExistence type="predicted"/>
<sequence>MVFICRFSDRPMLADRFAIADKLNNFLFPLGKLHRGAWRRMGFCNSGWVDAENIFNSSGVELAGKRSIAVH</sequence>
<protein>
    <submittedName>
        <fullName evidence="1">Uncharacterized protein</fullName>
    </submittedName>
</protein>
<reference evidence="1 2" key="1">
    <citation type="submission" date="2018-06" db="EMBL/GenBank/DDBJ databases">
        <authorList>
            <consortium name="Pathogen Informatics"/>
            <person name="Doyle S."/>
        </authorList>
    </citation>
    <scope>NUCLEOTIDE SEQUENCE [LARGE SCALE GENOMIC DNA]</scope>
    <source>
        <strain evidence="1 2">NCTC10313</strain>
    </source>
</reference>
<dbReference type="EMBL" id="UGLW01000003">
    <property type="protein sequence ID" value="STU64020.1"/>
    <property type="molecule type" value="Genomic_DNA"/>
</dbReference>
<name>A0A377ZA39_KLEPO</name>
<gene>
    <name evidence="1" type="ORF">NCTC10313_02338</name>
</gene>
<organism evidence="1 2">
    <name type="scientific">Klebsiella pneumoniae subsp. ozaenae</name>
    <dbReference type="NCBI Taxonomy" id="574"/>
    <lineage>
        <taxon>Bacteria</taxon>
        <taxon>Pseudomonadati</taxon>
        <taxon>Pseudomonadota</taxon>
        <taxon>Gammaproteobacteria</taxon>
        <taxon>Enterobacterales</taxon>
        <taxon>Enterobacteriaceae</taxon>
        <taxon>Klebsiella/Raoultella group</taxon>
        <taxon>Klebsiella</taxon>
        <taxon>Klebsiella pneumoniae complex</taxon>
    </lineage>
</organism>
<accession>A0A377ZA39</accession>
<evidence type="ECO:0000313" key="2">
    <source>
        <dbReference type="Proteomes" id="UP000254487"/>
    </source>
</evidence>
<dbReference type="Proteomes" id="UP000254487">
    <property type="component" value="Unassembled WGS sequence"/>
</dbReference>